<dbReference type="KEGG" id="kfl:Kfla_5467"/>
<evidence type="ECO:0000313" key="3">
    <source>
        <dbReference type="Proteomes" id="UP000007967"/>
    </source>
</evidence>
<dbReference type="STRING" id="479435.Kfla_5467"/>
<dbReference type="HOGENOM" id="CLU_1803657_0_0_11"/>
<protein>
    <recommendedName>
        <fullName evidence="4">DUF1707 domain-containing protein</fullName>
    </recommendedName>
</protein>
<keyword evidence="1" id="KW-0812">Transmembrane</keyword>
<feature type="transmembrane region" description="Helical" evidence="1">
    <location>
        <begin position="112"/>
        <end position="130"/>
    </location>
</feature>
<keyword evidence="1" id="KW-1133">Transmembrane helix</keyword>
<feature type="transmembrane region" description="Helical" evidence="1">
    <location>
        <begin position="86"/>
        <end position="106"/>
    </location>
</feature>
<gene>
    <name evidence="2" type="ordered locus">Kfla_5467</name>
</gene>
<dbReference type="RefSeq" id="WP_012923032.1">
    <property type="nucleotide sequence ID" value="NC_013729.1"/>
</dbReference>
<accession>D2PMB0</accession>
<dbReference type="EMBL" id="CP001736">
    <property type="protein sequence ID" value="ADB34478.1"/>
    <property type="molecule type" value="Genomic_DNA"/>
</dbReference>
<sequence length="143" mass="15613">MNAIIATLGPLLDPDELQLTEADKRAAHAKLDSAVRLGGLSPQQATDRHDLVGLVHTRGELRRVFDGLPDAVPPTGLTLALRSVTVGWLVVCSTQFAVWLGLAVFGHFDGPWWLWSDLALGTGVGILWWTHESYHRKSSLQAI</sequence>
<organism evidence="2 3">
    <name type="scientific">Kribbella flavida (strain DSM 17836 / JCM 10339 / NBRC 14399)</name>
    <dbReference type="NCBI Taxonomy" id="479435"/>
    <lineage>
        <taxon>Bacteria</taxon>
        <taxon>Bacillati</taxon>
        <taxon>Actinomycetota</taxon>
        <taxon>Actinomycetes</taxon>
        <taxon>Propionibacteriales</taxon>
        <taxon>Kribbellaceae</taxon>
        <taxon>Kribbella</taxon>
    </lineage>
</organism>
<reference evidence="3" key="1">
    <citation type="submission" date="2009-09" db="EMBL/GenBank/DDBJ databases">
        <title>The complete genome of Kribbella flavida DSM 17836.</title>
        <authorList>
            <consortium name="US DOE Joint Genome Institute (JGI-PGF)"/>
            <person name="Lucas S."/>
            <person name="Copeland A."/>
            <person name="Lapidus A."/>
            <person name="Glavina del Rio T."/>
            <person name="Dalin E."/>
            <person name="Tice H."/>
            <person name="Bruce D."/>
            <person name="Goodwin L."/>
            <person name="Pitluck S."/>
            <person name="Kyrpides N."/>
            <person name="Mavromatis K."/>
            <person name="Ivanova N."/>
            <person name="Saunders E."/>
            <person name="Brettin T."/>
            <person name="Detter J.C."/>
            <person name="Han C."/>
            <person name="Larimer F."/>
            <person name="Land M."/>
            <person name="Hauser L."/>
            <person name="Markowitz V."/>
            <person name="Cheng J.-F."/>
            <person name="Hugenholtz P."/>
            <person name="Woyke T."/>
            <person name="Wu D."/>
            <person name="Pukall R."/>
            <person name="Klenk H.-P."/>
            <person name="Eisen J.A."/>
        </authorList>
    </citation>
    <scope>NUCLEOTIDE SEQUENCE [LARGE SCALE GENOMIC DNA]</scope>
    <source>
        <strain evidence="3">DSM 17836 / JCM 10339 / NBRC 14399</strain>
    </source>
</reference>
<keyword evidence="3" id="KW-1185">Reference proteome</keyword>
<keyword evidence="1" id="KW-0472">Membrane</keyword>
<evidence type="ECO:0008006" key="4">
    <source>
        <dbReference type="Google" id="ProtNLM"/>
    </source>
</evidence>
<dbReference type="AlphaFoldDB" id="D2PMB0"/>
<dbReference type="OrthoDB" id="3748531at2"/>
<dbReference type="Proteomes" id="UP000007967">
    <property type="component" value="Chromosome"/>
</dbReference>
<evidence type="ECO:0000313" key="2">
    <source>
        <dbReference type="EMBL" id="ADB34478.1"/>
    </source>
</evidence>
<reference evidence="2 3" key="2">
    <citation type="journal article" date="2010" name="Stand. Genomic Sci.">
        <title>Complete genome sequence of Kribbella flavida type strain (IFO 14399).</title>
        <authorList>
            <person name="Pukall R."/>
            <person name="Lapidus A."/>
            <person name="Glavina Del Rio T."/>
            <person name="Copeland A."/>
            <person name="Tice H."/>
            <person name="Cheng J.-F."/>
            <person name="Lucas S."/>
            <person name="Chen F."/>
            <person name="Nolan M."/>
            <person name="LaButti K."/>
            <person name="Pati A."/>
            <person name="Ivanova N."/>
            <person name="Mavrommatis K."/>
            <person name="Mikhailova N."/>
            <person name="Pitluck S."/>
            <person name="Bruce D."/>
            <person name="Goodwin L."/>
            <person name="Land M."/>
            <person name="Hauser L."/>
            <person name="Chang Y.-J."/>
            <person name="Jeffries C.D."/>
            <person name="Chen A."/>
            <person name="Palaniappan K."/>
            <person name="Chain P."/>
            <person name="Rohde M."/>
            <person name="Goeker M."/>
            <person name="Bristow J."/>
            <person name="Eisen J.A."/>
            <person name="Markowitz V."/>
            <person name="Hugenholtz P."/>
            <person name="Kyrpides N.C."/>
            <person name="Klenk H.-P."/>
            <person name="Brettin T."/>
        </authorList>
    </citation>
    <scope>NUCLEOTIDE SEQUENCE [LARGE SCALE GENOMIC DNA]</scope>
    <source>
        <strain evidence="3">DSM 17836 / JCM 10339 / NBRC 14399</strain>
    </source>
</reference>
<dbReference type="eggNOG" id="ENOG502ZD5S">
    <property type="taxonomic scope" value="Bacteria"/>
</dbReference>
<evidence type="ECO:0000256" key="1">
    <source>
        <dbReference type="SAM" id="Phobius"/>
    </source>
</evidence>
<proteinExistence type="predicted"/>
<name>D2PMB0_KRIFD</name>